<evidence type="ECO:0000256" key="1">
    <source>
        <dbReference type="ARBA" id="ARBA00022679"/>
    </source>
</evidence>
<dbReference type="InterPro" id="IPR041373">
    <property type="entry name" value="RT_RNaseH"/>
</dbReference>
<keyword evidence="7" id="KW-0695">RNA-directed DNA polymerase</keyword>
<evidence type="ECO:0000259" key="13">
    <source>
        <dbReference type="PROSITE" id="PS50966"/>
    </source>
</evidence>
<evidence type="ECO:0000256" key="10">
    <source>
        <dbReference type="SAM" id="MobiDB-lite"/>
    </source>
</evidence>
<dbReference type="GO" id="GO:0003676">
    <property type="term" value="F:nucleic acid binding"/>
    <property type="evidence" value="ECO:0007669"/>
    <property type="project" value="InterPro"/>
</dbReference>
<dbReference type="GO" id="GO:0008270">
    <property type="term" value="F:zinc ion binding"/>
    <property type="evidence" value="ECO:0007669"/>
    <property type="project" value="UniProtKB-KW"/>
</dbReference>
<dbReference type="CDD" id="cd09275">
    <property type="entry name" value="RNase_HI_RT_DIRS1"/>
    <property type="match status" value="1"/>
</dbReference>
<feature type="compositionally biased region" description="Polar residues" evidence="10">
    <location>
        <begin position="1362"/>
        <end position="1386"/>
    </location>
</feature>
<accession>A0A2B4S7N1</accession>
<dbReference type="Gene3D" id="3.30.420.10">
    <property type="entry name" value="Ribonuclease H-like superfamily/Ribonuclease H"/>
    <property type="match status" value="1"/>
</dbReference>
<dbReference type="GO" id="GO:0004519">
    <property type="term" value="F:endonuclease activity"/>
    <property type="evidence" value="ECO:0007669"/>
    <property type="project" value="UniProtKB-KW"/>
</dbReference>
<feature type="compositionally biased region" description="Basic and acidic residues" evidence="10">
    <location>
        <begin position="68"/>
        <end position="83"/>
    </location>
</feature>
<feature type="region of interest" description="Disordered" evidence="10">
    <location>
        <begin position="51"/>
        <end position="95"/>
    </location>
</feature>
<dbReference type="EMBL" id="LSMT01000139">
    <property type="protein sequence ID" value="PFX25911.1"/>
    <property type="molecule type" value="Genomic_DNA"/>
</dbReference>
<evidence type="ECO:0000256" key="6">
    <source>
        <dbReference type="ARBA" id="ARBA00022801"/>
    </source>
</evidence>
<dbReference type="GO" id="GO:0004842">
    <property type="term" value="F:ubiquitin-protein transferase activity"/>
    <property type="evidence" value="ECO:0007669"/>
    <property type="project" value="InterPro"/>
</dbReference>
<evidence type="ECO:0000256" key="5">
    <source>
        <dbReference type="ARBA" id="ARBA00022786"/>
    </source>
</evidence>
<dbReference type="InterPro" id="IPR036397">
    <property type="entry name" value="RNaseH_sf"/>
</dbReference>
<evidence type="ECO:0000259" key="12">
    <source>
        <dbReference type="PROSITE" id="PS50800"/>
    </source>
</evidence>
<keyword evidence="9" id="KW-0479">Metal-binding</keyword>
<dbReference type="InterPro" id="IPR000477">
    <property type="entry name" value="RT_dom"/>
</dbReference>
<keyword evidence="9" id="KW-0862">Zinc</keyword>
<dbReference type="Gene3D" id="3.30.70.270">
    <property type="match status" value="1"/>
</dbReference>
<keyword evidence="4" id="KW-0255">Endonuclease</keyword>
<protein>
    <submittedName>
        <fullName evidence="14">Polyprotein P3</fullName>
    </submittedName>
</protein>
<dbReference type="PROSITE" id="PS50237">
    <property type="entry name" value="HECT"/>
    <property type="match status" value="1"/>
</dbReference>
<dbReference type="InterPro" id="IPR036361">
    <property type="entry name" value="SAP_dom_sf"/>
</dbReference>
<proteinExistence type="predicted"/>
<feature type="domain" description="HECT" evidence="11">
    <location>
        <begin position="1698"/>
        <end position="1742"/>
    </location>
</feature>
<name>A0A2B4S7N1_STYPI</name>
<dbReference type="SUPFAM" id="SSF56204">
    <property type="entry name" value="Hect, E3 ligase catalytic domain"/>
    <property type="match status" value="1"/>
</dbReference>
<dbReference type="GO" id="GO:0003964">
    <property type="term" value="F:RNA-directed DNA polymerase activity"/>
    <property type="evidence" value="ECO:0007669"/>
    <property type="project" value="UniProtKB-KW"/>
</dbReference>
<feature type="compositionally biased region" description="Basic and acidic residues" evidence="10">
    <location>
        <begin position="868"/>
        <end position="894"/>
    </location>
</feature>
<evidence type="ECO:0000313" key="14">
    <source>
        <dbReference type="EMBL" id="PFX25911.1"/>
    </source>
</evidence>
<evidence type="ECO:0000256" key="3">
    <source>
        <dbReference type="ARBA" id="ARBA00022722"/>
    </source>
</evidence>
<evidence type="ECO:0000259" key="11">
    <source>
        <dbReference type="PROSITE" id="PS50237"/>
    </source>
</evidence>
<evidence type="ECO:0000256" key="8">
    <source>
        <dbReference type="PROSITE-ProRule" id="PRU00104"/>
    </source>
</evidence>
<dbReference type="CDD" id="cd03714">
    <property type="entry name" value="RT_DIRS1"/>
    <property type="match status" value="1"/>
</dbReference>
<dbReference type="OrthoDB" id="5988101at2759"/>
<feature type="active site" description="Glycyl thioester intermediate" evidence="8">
    <location>
        <position position="1735"/>
    </location>
</feature>
<dbReference type="InterPro" id="IPR000569">
    <property type="entry name" value="HECT_dom"/>
</dbReference>
<dbReference type="Gene3D" id="1.10.720.30">
    <property type="entry name" value="SAP domain"/>
    <property type="match status" value="1"/>
</dbReference>
<evidence type="ECO:0000313" key="15">
    <source>
        <dbReference type="Proteomes" id="UP000225706"/>
    </source>
</evidence>
<feature type="compositionally biased region" description="Acidic residues" evidence="10">
    <location>
        <begin position="56"/>
        <end position="65"/>
    </location>
</feature>
<evidence type="ECO:0000256" key="9">
    <source>
        <dbReference type="PROSITE-ProRule" id="PRU00325"/>
    </source>
</evidence>
<gene>
    <name evidence="14" type="primary">2</name>
    <name evidence="14" type="ORF">AWC38_SpisGene9461</name>
</gene>
<keyword evidence="2" id="KW-0548">Nucleotidyltransferase</keyword>
<evidence type="ECO:0000256" key="4">
    <source>
        <dbReference type="ARBA" id="ARBA00022759"/>
    </source>
</evidence>
<dbReference type="Pfam" id="PF17917">
    <property type="entry name" value="RT_RNaseH"/>
    <property type="match status" value="1"/>
</dbReference>
<evidence type="ECO:0000256" key="7">
    <source>
        <dbReference type="ARBA" id="ARBA00022918"/>
    </source>
</evidence>
<feature type="region of interest" description="Disordered" evidence="10">
    <location>
        <begin position="274"/>
        <end position="307"/>
    </location>
</feature>
<dbReference type="SUPFAM" id="SSF56672">
    <property type="entry name" value="DNA/RNA polymerases"/>
    <property type="match status" value="1"/>
</dbReference>
<keyword evidence="5 8" id="KW-0833">Ubl conjugation pathway</keyword>
<dbReference type="PANTHER" id="PTHR33050">
    <property type="entry name" value="REVERSE TRANSCRIPTASE DOMAIN-CONTAINING PROTEIN"/>
    <property type="match status" value="1"/>
</dbReference>
<dbReference type="Gene3D" id="3.30.2410.10">
    <property type="entry name" value="Hect, E3 ligase catalytic domain"/>
    <property type="match status" value="1"/>
</dbReference>
<keyword evidence="1" id="KW-0808">Transferase</keyword>
<dbReference type="Proteomes" id="UP000225706">
    <property type="component" value="Unassembled WGS sequence"/>
</dbReference>
<dbReference type="PROSITE" id="PS50966">
    <property type="entry name" value="ZF_SWIM"/>
    <property type="match status" value="1"/>
</dbReference>
<sequence>MNSVNEGSSGVTLNAAALGSVIAEAIKGSFEGLRDSMIAGFNDLKSLIASRSGGNGDEDSADDCDLSVSKDDVQSLVKEEPPAKKKRLNEQGKNSNPLITKLTKTLQLTKHVGPAIDEELASLVDKIMREKGNEDKIIELKKQHKTPENCATLSETKVTQGVWNNLDESAWSTDLKFQKVQKSLIEGIIVVVSEVNKLMGNSETQKEDTVSTLMDGVLLLANANQELNYRRRELMRPQLHTNYRHLCSPSNPVTAELFGDDLPKAVKDISDTNRLSSKLTKDGSSHHSKKTSPLQKEAGGEEEELLSSNPIQVSLTTNEFAGRLRHFLSKWMSITADQDILDMVQHCHLEIANPTQLRVRPEIQFDSKEEGIITSEFAHLLELGVIEPPVHTPDEYISTIFVRKKKSGQYRMILNSKGLNKHIEKDHFKMDTLWSAVRLMTPNCFMASIDLKDAYYLVPIAKEHRKYLRFYWKGFLYQYTCMPNGLSSVPRCFTKLMKPVYSTLRQKGHLNVGKLEIEKNLALREHKDNFEALISLFPSAKDDLAWWIENVDTALNLISHGNPVIEIKTDASKKGWGAYLDGDTTQGLWSGTESQLHINELELKAIHFALQAFGKRLNNKHVKILCDNSTAVTYINAIGGTKSTSCNQVTYDIWDWCVNNNTWLTATHIAGVENTETDKESRLYYHTEWALKREIFTQITTHWGIPEIDLFASRLNTQLPRFVSSKPDPASCFVDAFTISWDSLYFYAFPPFCQIHRCCLQNILEDQVPQGIMILPFWPTQVWWPQLLRMINCNRPFPRYLKRKGGWQSVARKRGYGKYISKMAEIEWLQSHARKDHLQTWLKARGLKTTGPKEELVQRVVEADKDGTETIEEREMREKQEGETRAAEKLRSPSEDLPDPRALNNWTSDLSKLPPISYKEIIDYLVYGRCKFFQREDMKCFKQLKAFKFFKDGHVQKIELSLISETSSYCFVKATVLPSMRQDPFYRTWVSVVKETAKVFSADCNCTAGLGEACNHIAALLFALEDYVKSHRNTMADNIACTSKPCEWNKPGKRKLGPKLIDEMRPVKHQYGKIPRLAAVPSDGTYKACPTVPNFFFSSLLDGLRLVNPRCALFTAVKKQQTVFSEQEISSDNNVAAYEEVSSCPFTESPSTASINKGPVVDMCELEKSDQDSPGPTFPVAFSPEVSPLEKEVDYAGMSPVWQSIQDQGISQAAANLIMASWRNGTKKQYSTYIKKWKAPGECTTGYNWNCAKNTKMPATPKCQQHQGAHCTTYGDCINQMFEETCSQSSDIMPPTDNTEKSKGAFSAEQAKVLVDLFKDMIMGAPISKPVITTHLQGESITKTLFKDCTIAQDNGEDSRPISRQSPSSGTDNQSPGQTGSRPSNVLSELHSRFPTLSSNATNAPRNVALSSRNIGRANCTATRDCAIKDIVIVGANTEKTPQAREEKLANGVKTDGSIPLKSIASTTTIYVRLFADDFDDFEFDKSPFEFDEKKSEKEDDPSAILHDADKTTAVDKRETIDLTEDKEFTTIVVITQEIINHSVNDVQNPVEILKYAQGKILNGRPLETADPAGIVMGLSVLQNGKIPQFFPENILRELANGHSSSSCVRNLMRGFRKVGVLQLLMKLPTFMYLFIPSEASALSVKKLANLLTPKFSEEGSNARKYQKEVYAAFIRYIKEVAAGRRVSGNNTLYLGHVLQFVCGTDEEPTLGFVLSPEINFTECGDAFMPTANTCLNVLNLPIPSYSKQLPGDKFLFNLYDLAFSSSYFGVV</sequence>
<dbReference type="InterPro" id="IPR052055">
    <property type="entry name" value="Hepadnavirus_pol/RT"/>
</dbReference>
<organism evidence="14 15">
    <name type="scientific">Stylophora pistillata</name>
    <name type="common">Smooth cauliflower coral</name>
    <dbReference type="NCBI Taxonomy" id="50429"/>
    <lineage>
        <taxon>Eukaryota</taxon>
        <taxon>Metazoa</taxon>
        <taxon>Cnidaria</taxon>
        <taxon>Anthozoa</taxon>
        <taxon>Hexacorallia</taxon>
        <taxon>Scleractinia</taxon>
        <taxon>Astrocoeniina</taxon>
        <taxon>Pocilloporidae</taxon>
        <taxon>Stylophora</taxon>
    </lineage>
</organism>
<feature type="region of interest" description="Disordered" evidence="10">
    <location>
        <begin position="868"/>
        <end position="898"/>
    </location>
</feature>
<keyword evidence="15" id="KW-1185">Reference proteome</keyword>
<dbReference type="GO" id="GO:0016787">
    <property type="term" value="F:hydrolase activity"/>
    <property type="evidence" value="ECO:0007669"/>
    <property type="project" value="UniProtKB-KW"/>
</dbReference>
<dbReference type="Pfam" id="PF00078">
    <property type="entry name" value="RVT_1"/>
    <property type="match status" value="1"/>
</dbReference>
<feature type="domain" description="SAP" evidence="12">
    <location>
        <begin position="830"/>
        <end position="864"/>
    </location>
</feature>
<dbReference type="InterPro" id="IPR007527">
    <property type="entry name" value="Znf_SWIM"/>
</dbReference>
<comment type="caution">
    <text evidence="14">The sequence shown here is derived from an EMBL/GenBank/DDBJ whole genome shotgun (WGS) entry which is preliminary data.</text>
</comment>
<dbReference type="PROSITE" id="PS50800">
    <property type="entry name" value="SAP"/>
    <property type="match status" value="1"/>
</dbReference>
<dbReference type="PANTHER" id="PTHR33050:SF7">
    <property type="entry name" value="RIBONUCLEASE H"/>
    <property type="match status" value="1"/>
</dbReference>
<feature type="domain" description="SWIM-type" evidence="13">
    <location>
        <begin position="986"/>
        <end position="1025"/>
    </location>
</feature>
<keyword evidence="9" id="KW-0863">Zinc-finger</keyword>
<evidence type="ECO:0000256" key="2">
    <source>
        <dbReference type="ARBA" id="ARBA00022695"/>
    </source>
</evidence>
<keyword evidence="6" id="KW-0378">Hydrolase</keyword>
<feature type="region of interest" description="Disordered" evidence="10">
    <location>
        <begin position="1353"/>
        <end position="1386"/>
    </location>
</feature>
<dbReference type="InterPro" id="IPR035983">
    <property type="entry name" value="Hect_E3_ubiquitin_ligase"/>
</dbReference>
<dbReference type="Gene3D" id="3.10.10.10">
    <property type="entry name" value="HIV Type 1 Reverse Transcriptase, subunit A, domain 1"/>
    <property type="match status" value="1"/>
</dbReference>
<dbReference type="InterPro" id="IPR043502">
    <property type="entry name" value="DNA/RNA_pol_sf"/>
</dbReference>
<reference evidence="15" key="1">
    <citation type="journal article" date="2017" name="bioRxiv">
        <title>Comparative analysis of the genomes of Stylophora pistillata and Acropora digitifera provides evidence for extensive differences between species of corals.</title>
        <authorList>
            <person name="Voolstra C.R."/>
            <person name="Li Y."/>
            <person name="Liew Y.J."/>
            <person name="Baumgarten S."/>
            <person name="Zoccola D."/>
            <person name="Flot J.-F."/>
            <person name="Tambutte S."/>
            <person name="Allemand D."/>
            <person name="Aranda M."/>
        </authorList>
    </citation>
    <scope>NUCLEOTIDE SEQUENCE [LARGE SCALE GENOMIC DNA]</scope>
</reference>
<keyword evidence="3" id="KW-0540">Nuclease</keyword>
<dbReference type="InterPro" id="IPR003034">
    <property type="entry name" value="SAP_dom"/>
</dbReference>
<dbReference type="Pfam" id="PF02037">
    <property type="entry name" value="SAP"/>
    <property type="match status" value="1"/>
</dbReference>
<dbReference type="InterPro" id="IPR043128">
    <property type="entry name" value="Rev_trsase/Diguanyl_cyclase"/>
</dbReference>